<dbReference type="AlphaFoldDB" id="A0A0A9CAF9"/>
<accession>A0A0A9CAF9</accession>
<proteinExistence type="predicted"/>
<name>A0A0A9CAF9_ARUDO</name>
<reference evidence="1" key="1">
    <citation type="submission" date="2014-09" db="EMBL/GenBank/DDBJ databases">
        <authorList>
            <person name="Magalhaes I.L.F."/>
            <person name="Oliveira U."/>
            <person name="Santos F.R."/>
            <person name="Vidigal T.H.D.A."/>
            <person name="Brescovit A.D."/>
            <person name="Santos A.J."/>
        </authorList>
    </citation>
    <scope>NUCLEOTIDE SEQUENCE</scope>
    <source>
        <tissue evidence="1">Shoot tissue taken approximately 20 cm above the soil surface</tissue>
    </source>
</reference>
<evidence type="ECO:0000313" key="1">
    <source>
        <dbReference type="EMBL" id="JAD71443.1"/>
    </source>
</evidence>
<dbReference type="EMBL" id="GBRH01226452">
    <property type="protein sequence ID" value="JAD71443.1"/>
    <property type="molecule type" value="Transcribed_RNA"/>
</dbReference>
<protein>
    <submittedName>
        <fullName evidence="1">Uncharacterized protein</fullName>
    </submittedName>
</protein>
<reference evidence="1" key="2">
    <citation type="journal article" date="2015" name="Data Brief">
        <title>Shoot transcriptome of the giant reed, Arundo donax.</title>
        <authorList>
            <person name="Barrero R.A."/>
            <person name="Guerrero F.D."/>
            <person name="Moolhuijzen P."/>
            <person name="Goolsby J.A."/>
            <person name="Tidwell J."/>
            <person name="Bellgard S.E."/>
            <person name="Bellgard M.I."/>
        </authorList>
    </citation>
    <scope>NUCLEOTIDE SEQUENCE</scope>
    <source>
        <tissue evidence="1">Shoot tissue taken approximately 20 cm above the soil surface</tissue>
    </source>
</reference>
<sequence>MGAADGVVCEVADGAAS</sequence>
<organism evidence="1">
    <name type="scientific">Arundo donax</name>
    <name type="common">Giant reed</name>
    <name type="synonym">Donax arundinaceus</name>
    <dbReference type="NCBI Taxonomy" id="35708"/>
    <lineage>
        <taxon>Eukaryota</taxon>
        <taxon>Viridiplantae</taxon>
        <taxon>Streptophyta</taxon>
        <taxon>Embryophyta</taxon>
        <taxon>Tracheophyta</taxon>
        <taxon>Spermatophyta</taxon>
        <taxon>Magnoliopsida</taxon>
        <taxon>Liliopsida</taxon>
        <taxon>Poales</taxon>
        <taxon>Poaceae</taxon>
        <taxon>PACMAD clade</taxon>
        <taxon>Arundinoideae</taxon>
        <taxon>Arundineae</taxon>
        <taxon>Arundo</taxon>
    </lineage>
</organism>